<evidence type="ECO:0000313" key="8">
    <source>
        <dbReference type="Proteomes" id="UP000019478"/>
    </source>
</evidence>
<organism evidence="7 8">
    <name type="scientific">Capronia epimyces CBS 606.96</name>
    <dbReference type="NCBI Taxonomy" id="1182542"/>
    <lineage>
        <taxon>Eukaryota</taxon>
        <taxon>Fungi</taxon>
        <taxon>Dikarya</taxon>
        <taxon>Ascomycota</taxon>
        <taxon>Pezizomycotina</taxon>
        <taxon>Eurotiomycetes</taxon>
        <taxon>Chaetothyriomycetidae</taxon>
        <taxon>Chaetothyriales</taxon>
        <taxon>Herpotrichiellaceae</taxon>
        <taxon>Capronia</taxon>
    </lineage>
</organism>
<evidence type="ECO:0000256" key="4">
    <source>
        <dbReference type="ARBA" id="ARBA00023163"/>
    </source>
</evidence>
<evidence type="ECO:0000259" key="6">
    <source>
        <dbReference type="SMART" id="SM00906"/>
    </source>
</evidence>
<reference evidence="7 8" key="1">
    <citation type="submission" date="2013-03" db="EMBL/GenBank/DDBJ databases">
        <title>The Genome Sequence of Capronia epimyces CBS 606.96.</title>
        <authorList>
            <consortium name="The Broad Institute Genomics Platform"/>
            <person name="Cuomo C."/>
            <person name="de Hoog S."/>
            <person name="Gorbushina A."/>
            <person name="Walker B."/>
            <person name="Young S.K."/>
            <person name="Zeng Q."/>
            <person name="Gargeya S."/>
            <person name="Fitzgerald M."/>
            <person name="Haas B."/>
            <person name="Abouelleil A."/>
            <person name="Allen A.W."/>
            <person name="Alvarado L."/>
            <person name="Arachchi H.M."/>
            <person name="Berlin A.M."/>
            <person name="Chapman S.B."/>
            <person name="Gainer-Dewar J."/>
            <person name="Goldberg J."/>
            <person name="Griggs A."/>
            <person name="Gujja S."/>
            <person name="Hansen M."/>
            <person name="Howarth C."/>
            <person name="Imamovic A."/>
            <person name="Ireland A."/>
            <person name="Larimer J."/>
            <person name="McCowan C."/>
            <person name="Murphy C."/>
            <person name="Pearson M."/>
            <person name="Poon T.W."/>
            <person name="Priest M."/>
            <person name="Roberts A."/>
            <person name="Saif S."/>
            <person name="Shea T."/>
            <person name="Sisk P."/>
            <person name="Sykes S."/>
            <person name="Wortman J."/>
            <person name="Nusbaum C."/>
            <person name="Birren B."/>
        </authorList>
    </citation>
    <scope>NUCLEOTIDE SEQUENCE [LARGE SCALE GENOMIC DNA]</scope>
    <source>
        <strain evidence="7 8">CBS 606.96</strain>
    </source>
</reference>
<comment type="caution">
    <text evidence="7">The sequence shown here is derived from an EMBL/GenBank/DDBJ whole genome shotgun (WGS) entry which is preliminary data.</text>
</comment>
<keyword evidence="5" id="KW-0539">Nucleus</keyword>
<dbReference type="PANTHER" id="PTHR47338">
    <property type="entry name" value="ZN(II)2CYS6 TRANSCRIPTION FACTOR (EUROFUNG)-RELATED"/>
    <property type="match status" value="1"/>
</dbReference>
<keyword evidence="3" id="KW-0805">Transcription regulation</keyword>
<dbReference type="Pfam" id="PF04082">
    <property type="entry name" value="Fungal_trans"/>
    <property type="match status" value="1"/>
</dbReference>
<dbReference type="GO" id="GO:0000981">
    <property type="term" value="F:DNA-binding transcription factor activity, RNA polymerase II-specific"/>
    <property type="evidence" value="ECO:0007669"/>
    <property type="project" value="InterPro"/>
</dbReference>
<dbReference type="GO" id="GO:0005634">
    <property type="term" value="C:nucleus"/>
    <property type="evidence" value="ECO:0007669"/>
    <property type="project" value="UniProtKB-SubCell"/>
</dbReference>
<gene>
    <name evidence="7" type="ORF">A1O3_02378</name>
</gene>
<accession>W9Y8Y8</accession>
<dbReference type="STRING" id="1182542.W9Y8Y8"/>
<dbReference type="OrthoDB" id="424974at2759"/>
<name>W9Y8Y8_9EURO</name>
<protein>
    <recommendedName>
        <fullName evidence="6">Xylanolytic transcriptional activator regulatory domain-containing protein</fullName>
    </recommendedName>
</protein>
<dbReference type="GO" id="GO:0008270">
    <property type="term" value="F:zinc ion binding"/>
    <property type="evidence" value="ECO:0007669"/>
    <property type="project" value="InterPro"/>
</dbReference>
<dbReference type="RefSeq" id="XP_007730709.1">
    <property type="nucleotide sequence ID" value="XM_007732519.1"/>
</dbReference>
<proteinExistence type="predicted"/>
<dbReference type="InterPro" id="IPR050815">
    <property type="entry name" value="TF_fung"/>
</dbReference>
<keyword evidence="4" id="KW-0804">Transcription</keyword>
<evidence type="ECO:0000256" key="2">
    <source>
        <dbReference type="ARBA" id="ARBA00022723"/>
    </source>
</evidence>
<dbReference type="GO" id="GO:0006351">
    <property type="term" value="P:DNA-templated transcription"/>
    <property type="evidence" value="ECO:0007669"/>
    <property type="project" value="InterPro"/>
</dbReference>
<dbReference type="GeneID" id="19166509"/>
<dbReference type="SMART" id="SM00906">
    <property type="entry name" value="Fungal_trans"/>
    <property type="match status" value="1"/>
</dbReference>
<evidence type="ECO:0000256" key="5">
    <source>
        <dbReference type="ARBA" id="ARBA00023242"/>
    </source>
</evidence>
<dbReference type="AlphaFoldDB" id="W9Y8Y8"/>
<sequence>MAARFSQDPFFHGQQQNMIELYARSAWDEIYEKSFSEDDAPDITVVQATNMLAVVDFTTGKHKLAWVKIGLGVRFAQSLQLTVDPPADLAPEEQQERVWTFWSVYLLDRLVSCGKNRPPTIRDSDCSVRLPSNSTDFGAQSSSNSLTLEALQDLPDAEMTENLSLFAHTILMASALGRVERFSLQNHGSRGPFKLWHDRSEYSKINGLLLHFETYSDANLAPFSEALDRWYCVGGVIDQTRAGHFIFSAVLYNLNQCLLHHPFLLQNHVKDCKTRVPTTFLKHASRRALEHARLLTLALRVVQTRGLSLASFYSYACTVAGTIHKLYTFHDDERVSRTSKALFECSIDFLQHGQAVWCHYPRMAHALMQLDPDPTSAKSLVTAVSALNPSETLTDPTLDILWNLLDYGWLSDSARPSSSPETCQQWFNDGPWDPTSRTLDHGQRVSSVAGLMPDTAAVPIDIDYFDPTINDATDGAWLDVPDPGYTDMPVDLDTEQDWSRLVL</sequence>
<evidence type="ECO:0000256" key="1">
    <source>
        <dbReference type="ARBA" id="ARBA00004123"/>
    </source>
</evidence>
<evidence type="ECO:0000313" key="7">
    <source>
        <dbReference type="EMBL" id="EXJ89312.1"/>
    </source>
</evidence>
<dbReference type="GO" id="GO:0003677">
    <property type="term" value="F:DNA binding"/>
    <property type="evidence" value="ECO:0007669"/>
    <property type="project" value="InterPro"/>
</dbReference>
<dbReference type="CDD" id="cd12148">
    <property type="entry name" value="fungal_TF_MHR"/>
    <property type="match status" value="1"/>
</dbReference>
<dbReference type="EMBL" id="AMGY01000002">
    <property type="protein sequence ID" value="EXJ89312.1"/>
    <property type="molecule type" value="Genomic_DNA"/>
</dbReference>
<comment type="subcellular location">
    <subcellularLocation>
        <location evidence="1">Nucleus</location>
    </subcellularLocation>
</comment>
<dbReference type="Proteomes" id="UP000019478">
    <property type="component" value="Unassembled WGS sequence"/>
</dbReference>
<keyword evidence="2" id="KW-0479">Metal-binding</keyword>
<evidence type="ECO:0000256" key="3">
    <source>
        <dbReference type="ARBA" id="ARBA00023015"/>
    </source>
</evidence>
<dbReference type="PANTHER" id="PTHR47338:SF4">
    <property type="entry name" value="ZN(II)2CYS6 TRANSCRIPTION FACTOR (EUROFUNG)"/>
    <property type="match status" value="1"/>
</dbReference>
<dbReference type="eggNOG" id="ENOG502SK98">
    <property type="taxonomic scope" value="Eukaryota"/>
</dbReference>
<dbReference type="HOGENOM" id="CLU_015161_0_1_1"/>
<keyword evidence="8" id="KW-1185">Reference proteome</keyword>
<dbReference type="InterPro" id="IPR007219">
    <property type="entry name" value="XnlR_reg_dom"/>
</dbReference>
<feature type="domain" description="Xylanolytic transcriptional activator regulatory" evidence="6">
    <location>
        <begin position="65"/>
        <end position="137"/>
    </location>
</feature>